<reference evidence="5" key="1">
    <citation type="submission" date="2020-07" db="EMBL/GenBank/DDBJ databases">
        <title>Ethylene signaling mediates host invasion by parasitic plants.</title>
        <authorList>
            <person name="Yoshida S."/>
        </authorList>
    </citation>
    <scope>NUCLEOTIDE SEQUENCE</scope>
    <source>
        <strain evidence="5">Okayama</strain>
    </source>
</reference>
<dbReference type="InterPro" id="IPR051183">
    <property type="entry name" value="U1_U11-U12_snRNP_70-35kDa"/>
</dbReference>
<dbReference type="GO" id="GO:0071004">
    <property type="term" value="C:U2-type prespliceosome"/>
    <property type="evidence" value="ECO:0007669"/>
    <property type="project" value="TreeGrafter"/>
</dbReference>
<dbReference type="InterPro" id="IPR035979">
    <property type="entry name" value="RBD_domain_sf"/>
</dbReference>
<dbReference type="GO" id="GO:0000398">
    <property type="term" value="P:mRNA splicing, via spliceosome"/>
    <property type="evidence" value="ECO:0007669"/>
    <property type="project" value="TreeGrafter"/>
</dbReference>
<dbReference type="PROSITE" id="PS50102">
    <property type="entry name" value="RRM"/>
    <property type="match status" value="1"/>
</dbReference>
<protein>
    <recommendedName>
        <fullName evidence="4">RRM domain-containing protein</fullName>
    </recommendedName>
</protein>
<accession>A0A830D5D7</accession>
<dbReference type="Pfam" id="PF00076">
    <property type="entry name" value="RRM_1"/>
    <property type="match status" value="1"/>
</dbReference>
<dbReference type="InterPro" id="IPR000504">
    <property type="entry name" value="RRM_dom"/>
</dbReference>
<dbReference type="CDD" id="cd00590">
    <property type="entry name" value="RRM_SF"/>
    <property type="match status" value="1"/>
</dbReference>
<sequence>AVKLVKDEVRKKSKGYAFIQYTSQEEAVLALESMDHLLLDGKRLFVEIAKPRNNDFDGYPRTLGLPQEQLAMPTEDDDVDD</sequence>
<feature type="non-terminal residue" evidence="5">
    <location>
        <position position="81"/>
    </location>
</feature>
<evidence type="ECO:0000256" key="2">
    <source>
        <dbReference type="ARBA" id="ARBA00023242"/>
    </source>
</evidence>
<dbReference type="GO" id="GO:0071011">
    <property type="term" value="C:precatalytic spliceosome"/>
    <property type="evidence" value="ECO:0007669"/>
    <property type="project" value="TreeGrafter"/>
</dbReference>
<dbReference type="Proteomes" id="UP000653305">
    <property type="component" value="Unassembled WGS sequence"/>
</dbReference>
<proteinExistence type="predicted"/>
<evidence type="ECO:0000256" key="3">
    <source>
        <dbReference type="PROSITE-ProRule" id="PRU00176"/>
    </source>
</evidence>
<gene>
    <name evidence="5" type="ORF">PHJA_002650000</name>
</gene>
<dbReference type="InterPro" id="IPR012677">
    <property type="entry name" value="Nucleotide-bd_a/b_plait_sf"/>
</dbReference>
<evidence type="ECO:0000259" key="4">
    <source>
        <dbReference type="PROSITE" id="PS50102"/>
    </source>
</evidence>
<dbReference type="PANTHER" id="PTHR13952">
    <property type="entry name" value="U1 SMALL NUCLEAR RIBONUCLEOPROTEIN 70 KD"/>
    <property type="match status" value="1"/>
</dbReference>
<dbReference type="GO" id="GO:0030619">
    <property type="term" value="F:U1 snRNA binding"/>
    <property type="evidence" value="ECO:0007669"/>
    <property type="project" value="TreeGrafter"/>
</dbReference>
<evidence type="ECO:0000313" key="6">
    <source>
        <dbReference type="Proteomes" id="UP000653305"/>
    </source>
</evidence>
<dbReference type="SUPFAM" id="SSF54928">
    <property type="entry name" value="RNA-binding domain, RBD"/>
    <property type="match status" value="1"/>
</dbReference>
<organism evidence="5 6">
    <name type="scientific">Phtheirospermum japonicum</name>
    <dbReference type="NCBI Taxonomy" id="374723"/>
    <lineage>
        <taxon>Eukaryota</taxon>
        <taxon>Viridiplantae</taxon>
        <taxon>Streptophyta</taxon>
        <taxon>Embryophyta</taxon>
        <taxon>Tracheophyta</taxon>
        <taxon>Spermatophyta</taxon>
        <taxon>Magnoliopsida</taxon>
        <taxon>eudicotyledons</taxon>
        <taxon>Gunneridae</taxon>
        <taxon>Pentapetalae</taxon>
        <taxon>asterids</taxon>
        <taxon>lamiids</taxon>
        <taxon>Lamiales</taxon>
        <taxon>Orobanchaceae</taxon>
        <taxon>Orobanchaceae incertae sedis</taxon>
        <taxon>Phtheirospermum</taxon>
    </lineage>
</organism>
<dbReference type="GO" id="GO:0003729">
    <property type="term" value="F:mRNA binding"/>
    <property type="evidence" value="ECO:0007669"/>
    <property type="project" value="TreeGrafter"/>
</dbReference>
<dbReference type="Gene3D" id="3.30.70.330">
    <property type="match status" value="1"/>
</dbReference>
<name>A0A830D5D7_9LAMI</name>
<comment type="caution">
    <text evidence="5">The sequence shown here is derived from an EMBL/GenBank/DDBJ whole genome shotgun (WGS) entry which is preliminary data.</text>
</comment>
<evidence type="ECO:0000256" key="1">
    <source>
        <dbReference type="ARBA" id="ARBA00004123"/>
    </source>
</evidence>
<feature type="domain" description="RRM" evidence="4">
    <location>
        <begin position="1"/>
        <end position="51"/>
    </location>
</feature>
<keyword evidence="6" id="KW-1185">Reference proteome</keyword>
<keyword evidence="2" id="KW-0539">Nucleus</keyword>
<dbReference type="PANTHER" id="PTHR13952:SF19">
    <property type="entry name" value="GLYCINE-RICH RNA-BINDING PROTEIN 4, MITOCHONDRIAL ISOFORM X1"/>
    <property type="match status" value="1"/>
</dbReference>
<keyword evidence="3" id="KW-0694">RNA-binding</keyword>
<dbReference type="GO" id="GO:0005685">
    <property type="term" value="C:U1 snRNP"/>
    <property type="evidence" value="ECO:0007669"/>
    <property type="project" value="TreeGrafter"/>
</dbReference>
<evidence type="ECO:0000313" key="5">
    <source>
        <dbReference type="EMBL" id="GFQ05059.1"/>
    </source>
</evidence>
<dbReference type="EMBL" id="BMAC01001011">
    <property type="protein sequence ID" value="GFQ05059.1"/>
    <property type="molecule type" value="Genomic_DNA"/>
</dbReference>
<dbReference type="AlphaFoldDB" id="A0A830D5D7"/>
<dbReference type="OrthoDB" id="439808at2759"/>
<comment type="subcellular location">
    <subcellularLocation>
        <location evidence="1">Nucleus</location>
    </subcellularLocation>
</comment>